<sequence length="128" mass="14372">MGKAVTQKLLQLKDLGFEVRGFLDDNIEVGKEIKIGGGIKILGPIRDLERILESEQISDVYVALDLNNYSQILETLKVVNKYAVNVRLVPDLFQLLTLKAKLEDLDGFPVISIDESPLRGMMLFLKRG</sequence>
<gene>
    <name evidence="1" type="ORF">S01H1_42064</name>
</gene>
<comment type="caution">
    <text evidence="1">The sequence shown here is derived from an EMBL/GenBank/DDBJ whole genome shotgun (WGS) entry which is preliminary data.</text>
</comment>
<dbReference type="Gene3D" id="3.40.50.720">
    <property type="entry name" value="NAD(P)-binding Rossmann-like Domain"/>
    <property type="match status" value="1"/>
</dbReference>
<organism evidence="1">
    <name type="scientific">marine sediment metagenome</name>
    <dbReference type="NCBI Taxonomy" id="412755"/>
    <lineage>
        <taxon>unclassified sequences</taxon>
        <taxon>metagenomes</taxon>
        <taxon>ecological metagenomes</taxon>
    </lineage>
</organism>
<name>X0VT18_9ZZZZ</name>
<feature type="non-terminal residue" evidence="1">
    <location>
        <position position="128"/>
    </location>
</feature>
<accession>X0VT18</accession>
<evidence type="ECO:0000313" key="1">
    <source>
        <dbReference type="EMBL" id="GAG03686.1"/>
    </source>
</evidence>
<dbReference type="AlphaFoldDB" id="X0VT18"/>
<dbReference type="Pfam" id="PF13727">
    <property type="entry name" value="CoA_binding_3"/>
    <property type="match status" value="1"/>
</dbReference>
<evidence type="ECO:0008006" key="2">
    <source>
        <dbReference type="Google" id="ProtNLM"/>
    </source>
</evidence>
<dbReference type="EMBL" id="BARS01026711">
    <property type="protein sequence ID" value="GAG03686.1"/>
    <property type="molecule type" value="Genomic_DNA"/>
</dbReference>
<reference evidence="1" key="1">
    <citation type="journal article" date="2014" name="Front. Microbiol.">
        <title>High frequency of phylogenetically diverse reductive dehalogenase-homologous genes in deep subseafloor sedimentary metagenomes.</title>
        <authorList>
            <person name="Kawai M."/>
            <person name="Futagami T."/>
            <person name="Toyoda A."/>
            <person name="Takaki Y."/>
            <person name="Nishi S."/>
            <person name="Hori S."/>
            <person name="Arai W."/>
            <person name="Tsubouchi T."/>
            <person name="Morono Y."/>
            <person name="Uchiyama I."/>
            <person name="Ito T."/>
            <person name="Fujiyama A."/>
            <person name="Inagaki F."/>
            <person name="Takami H."/>
        </authorList>
    </citation>
    <scope>NUCLEOTIDE SEQUENCE</scope>
    <source>
        <strain evidence="1">Expedition CK06-06</strain>
    </source>
</reference>
<protein>
    <recommendedName>
        <fullName evidence="2">RCK N-terminal domain-containing protein</fullName>
    </recommendedName>
</protein>
<proteinExistence type="predicted"/>